<keyword evidence="1" id="KW-1133">Transmembrane helix</keyword>
<evidence type="ECO:0000313" key="2">
    <source>
        <dbReference type="EMBL" id="JAH85995.1"/>
    </source>
</evidence>
<keyword evidence="1" id="KW-0812">Transmembrane</keyword>
<evidence type="ECO:0000256" key="1">
    <source>
        <dbReference type="SAM" id="Phobius"/>
    </source>
</evidence>
<proteinExistence type="predicted"/>
<feature type="transmembrane region" description="Helical" evidence="1">
    <location>
        <begin position="35"/>
        <end position="57"/>
    </location>
</feature>
<organism evidence="2">
    <name type="scientific">Anguilla anguilla</name>
    <name type="common">European freshwater eel</name>
    <name type="synonym">Muraena anguilla</name>
    <dbReference type="NCBI Taxonomy" id="7936"/>
    <lineage>
        <taxon>Eukaryota</taxon>
        <taxon>Metazoa</taxon>
        <taxon>Chordata</taxon>
        <taxon>Craniata</taxon>
        <taxon>Vertebrata</taxon>
        <taxon>Euteleostomi</taxon>
        <taxon>Actinopterygii</taxon>
        <taxon>Neopterygii</taxon>
        <taxon>Teleostei</taxon>
        <taxon>Anguilliformes</taxon>
        <taxon>Anguillidae</taxon>
        <taxon>Anguilla</taxon>
    </lineage>
</organism>
<protein>
    <submittedName>
        <fullName evidence="2">Uncharacterized protein</fullName>
    </submittedName>
</protein>
<sequence length="67" mass="7798">MYSTFAQGVLLIFIMYLQTKKKRKQICFNVQDVLVFASVAAVFCANGHLFIYSSVIYEFNKLPKYFT</sequence>
<dbReference type="AlphaFoldDB" id="A0A0E9W8T4"/>
<dbReference type="EMBL" id="GBXM01022582">
    <property type="protein sequence ID" value="JAH85995.1"/>
    <property type="molecule type" value="Transcribed_RNA"/>
</dbReference>
<accession>A0A0E9W8T4</accession>
<name>A0A0E9W8T4_ANGAN</name>
<keyword evidence="1" id="KW-0472">Membrane</keyword>
<reference evidence="2" key="1">
    <citation type="submission" date="2014-11" db="EMBL/GenBank/DDBJ databases">
        <authorList>
            <person name="Amaro Gonzalez C."/>
        </authorList>
    </citation>
    <scope>NUCLEOTIDE SEQUENCE</scope>
</reference>
<reference evidence="2" key="2">
    <citation type="journal article" date="2015" name="Fish Shellfish Immunol.">
        <title>Early steps in the European eel (Anguilla anguilla)-Vibrio vulnificus interaction in the gills: Role of the RtxA13 toxin.</title>
        <authorList>
            <person name="Callol A."/>
            <person name="Pajuelo D."/>
            <person name="Ebbesson L."/>
            <person name="Teles M."/>
            <person name="MacKenzie S."/>
            <person name="Amaro C."/>
        </authorList>
    </citation>
    <scope>NUCLEOTIDE SEQUENCE</scope>
</reference>